<dbReference type="RefSeq" id="WP_259860039.1">
    <property type="nucleotide sequence ID" value="NZ_BAAAST010000013.1"/>
</dbReference>
<keyword evidence="2" id="KW-1133">Transmembrane helix</keyword>
<dbReference type="Pfam" id="PF14014">
    <property type="entry name" value="DUF4230"/>
    <property type="match status" value="1"/>
</dbReference>
<evidence type="ECO:0000313" key="4">
    <source>
        <dbReference type="Proteomes" id="UP001059617"/>
    </source>
</evidence>
<organism evidence="3 4">
    <name type="scientific">Dactylosporangium fulvum</name>
    <dbReference type="NCBI Taxonomy" id="53359"/>
    <lineage>
        <taxon>Bacteria</taxon>
        <taxon>Bacillati</taxon>
        <taxon>Actinomycetota</taxon>
        <taxon>Actinomycetes</taxon>
        <taxon>Micromonosporales</taxon>
        <taxon>Micromonosporaceae</taxon>
        <taxon>Dactylosporangium</taxon>
    </lineage>
</organism>
<gene>
    <name evidence="3" type="ORF">Dfulv_45600</name>
</gene>
<proteinExistence type="predicted"/>
<dbReference type="EMBL" id="CP073720">
    <property type="protein sequence ID" value="UWP82267.1"/>
    <property type="molecule type" value="Genomic_DNA"/>
</dbReference>
<sequence>MARNDENGASVEAPKEPKTAEYPEVTGPRTDPVEPRPDKEPVVPVKAGGGTMRGLFWLVATIGLVVAVVLGAKTVGLFPELKNPFAQEQTDRSGPALLKSVQDLSQYVAAEGNFEVIVDVQKDRKYIPDFLLNERILFVAAGSVEVYVDFASIGQGAVKESEDRRSVEITLPAPQLRPVRINNERSYVYSEERGVFNRIGDVFNSDPNRLQEVYKLAEQKIGDAAKQADLGKRAEENTRRMLQQFLGALGYTSVTVHFPAG</sequence>
<keyword evidence="4" id="KW-1185">Reference proteome</keyword>
<accession>A0ABY5VWZ9</accession>
<name>A0ABY5VWZ9_9ACTN</name>
<reference evidence="3" key="2">
    <citation type="submission" date="2022-09" db="EMBL/GenBank/DDBJ databases">
        <title>Biosynthetic gene clusters of Dactylosporangioum fulvum.</title>
        <authorList>
            <person name="Caradec T."/>
        </authorList>
    </citation>
    <scope>NUCLEOTIDE SEQUENCE</scope>
    <source>
        <strain evidence="3">NRRL B-16292</strain>
    </source>
</reference>
<feature type="compositionally biased region" description="Basic and acidic residues" evidence="1">
    <location>
        <begin position="31"/>
        <end position="41"/>
    </location>
</feature>
<evidence type="ECO:0000313" key="3">
    <source>
        <dbReference type="EMBL" id="UWP82267.1"/>
    </source>
</evidence>
<dbReference type="InterPro" id="IPR025324">
    <property type="entry name" value="DUF4230"/>
</dbReference>
<protein>
    <submittedName>
        <fullName evidence="3">DUF4230 domain-containing protein</fullName>
    </submittedName>
</protein>
<evidence type="ECO:0000256" key="1">
    <source>
        <dbReference type="SAM" id="MobiDB-lite"/>
    </source>
</evidence>
<evidence type="ECO:0000256" key="2">
    <source>
        <dbReference type="SAM" id="Phobius"/>
    </source>
</evidence>
<keyword evidence="2" id="KW-0812">Transmembrane</keyword>
<keyword evidence="2" id="KW-0472">Membrane</keyword>
<dbReference type="Proteomes" id="UP001059617">
    <property type="component" value="Chromosome"/>
</dbReference>
<feature type="region of interest" description="Disordered" evidence="1">
    <location>
        <begin position="1"/>
        <end position="45"/>
    </location>
</feature>
<feature type="transmembrane region" description="Helical" evidence="2">
    <location>
        <begin position="54"/>
        <end position="72"/>
    </location>
</feature>
<reference evidence="3" key="1">
    <citation type="submission" date="2021-04" db="EMBL/GenBank/DDBJ databases">
        <authorList>
            <person name="Hartkoorn R.C."/>
            <person name="Beaudoing E."/>
            <person name="Hot D."/>
        </authorList>
    </citation>
    <scope>NUCLEOTIDE SEQUENCE</scope>
    <source>
        <strain evidence="3">NRRL B-16292</strain>
    </source>
</reference>